<feature type="transmembrane region" description="Helical" evidence="18">
    <location>
        <begin position="855"/>
        <end position="873"/>
    </location>
</feature>
<reference evidence="20" key="2">
    <citation type="submission" date="2023-10" db="EMBL/GenBank/DDBJ databases">
        <authorList>
            <person name="Khurajog B."/>
        </authorList>
    </citation>
    <scope>NUCLEOTIDE SEQUENCE</scope>
    <source>
        <strain evidence="20">BF9</strain>
    </source>
</reference>
<keyword evidence="8" id="KW-0597">Phosphoprotein</keyword>
<dbReference type="InterPro" id="IPR004014">
    <property type="entry name" value="ATPase_P-typ_cation-transptr_N"/>
</dbReference>
<dbReference type="GO" id="GO:0015444">
    <property type="term" value="F:P-type magnesium transporter activity"/>
    <property type="evidence" value="ECO:0007669"/>
    <property type="project" value="UniProtKB-EC"/>
</dbReference>
<keyword evidence="13" id="KW-1278">Translocase</keyword>
<name>A0AAW8YF60_PEDAC</name>
<reference evidence="20" key="1">
    <citation type="journal article" date="2023" name="PeerJ">
        <title>Selection and evaluation of lactic acid bacteria from chicken feces in Thailand as potential probiotics.</title>
        <authorList>
            <person name="Khurajog B."/>
            <person name="Disastra Y."/>
            <person name="Lawwyne L.D."/>
            <person name="Sirichokchatchawan W."/>
            <person name="Niyomtham W."/>
            <person name="Yindee J."/>
            <person name="Hampson D.J."/>
            <person name="Prapasarakul N."/>
        </authorList>
    </citation>
    <scope>NUCLEOTIDE SEQUENCE</scope>
    <source>
        <strain evidence="20">BF9</strain>
    </source>
</reference>
<dbReference type="InterPro" id="IPR018303">
    <property type="entry name" value="ATPase_P-typ_P_site"/>
</dbReference>
<keyword evidence="6" id="KW-1003">Cell membrane</keyword>
<dbReference type="InterPro" id="IPR059000">
    <property type="entry name" value="ATPase_P-type_domA"/>
</dbReference>
<sequence length="885" mass="97685">MRNVGKTNLKPNYEKFAKASIRELFKDFNITTTGLKQTQVQKMRNRFGPNKLTDNAKKSIIRTILGAYITPFTIVLICIGLVSFITDVVLAPPGERNYLGSGIIFGMVIISGTMTLIQSLRSTKAVEQLKTMIKSVTTVKRASGIQKIPVDHVVCGDIVQLSVGDMVPADMRLIKSKDLLVSEASLTGESYPVEKNHLQSKKNVKSETDYENLVFMGSYVTNGQAEGVVIATGNQTLFGGIAHSASITPTETNFDLGIRKTSYLFIKFTVIMTTVIFLINGLTKGDWLEALLFGLSVAVGLTPEMLPMIVTTNLVKGATKMAKGGTIIKNLKAIQNLGAIDVLCTDKTGTLTQNQFSLNHYLNWKGTTDEETLKWAYLNSRYQTGFNNPLDQAVIDAVKPEVKAQAANYRKVDEIPFDFERRRMTVILKDQSQRHYELITKGAVEEMLEITNTVYSAGSLVPLTIEIKHEILRQVSQLNQAGLRVVAVAHKRLATTPNTCSVKDETNLSFIGILSFLDSPKPTAKQALSALKSKGITIKVLTGDNAIVTKSICQQVGLRVTGIVSGENIDHLTDQELGPVVTQNNVFIKLTPQNKRRIIKALRKNKHTVGFLGDGINDVPAIKAADVGISVNSAVDVVKESADVILTASDLVILKHGILIGREVFGNIMKYIKATASSNFGNMFSVLIASIFLPFLPMLPLQILLLNFIYDLSCMSIPWDTMDKDYLERPKKWRVNSIGKFMVWFGPTSSIFDITTYLLMFFVICPAIAGGDFIHLTHPNQMYFIALFQSGWFIESLWSQTMVLHALRTAKIPFIQSSASAVLTITTSLSIVIGTVIPFTPIGRSLGLTAVPDSYWIWLVITIFSYLALATVVKSTYIRRYKGFI</sequence>
<keyword evidence="15 18" id="KW-0472">Membrane</keyword>
<feature type="transmembrane region" description="Helical" evidence="18">
    <location>
        <begin position="741"/>
        <end position="769"/>
    </location>
</feature>
<dbReference type="EC" id="7.2.2.14" evidence="4"/>
<comment type="similarity">
    <text evidence="3">Belongs to the cation transport ATPase (P-type) (TC 3.A.3) family. Type IIIB subfamily.</text>
</comment>
<evidence type="ECO:0000256" key="10">
    <source>
        <dbReference type="ARBA" id="ARBA00022741"/>
    </source>
</evidence>
<dbReference type="InterPro" id="IPR023298">
    <property type="entry name" value="ATPase_P-typ_TM_dom_sf"/>
</dbReference>
<feature type="transmembrane region" description="Helical" evidence="18">
    <location>
        <begin position="291"/>
        <end position="315"/>
    </location>
</feature>
<dbReference type="InterPro" id="IPR044492">
    <property type="entry name" value="P_typ_ATPase_HD_dom"/>
</dbReference>
<feature type="transmembrane region" description="Helical" evidence="18">
    <location>
        <begin position="819"/>
        <end position="843"/>
    </location>
</feature>
<keyword evidence="10" id="KW-0547">Nucleotide-binding</keyword>
<protein>
    <recommendedName>
        <fullName evidence="5">Magnesium-transporting ATPase, P-type 1</fullName>
        <ecNumber evidence="4">7.2.2.14</ecNumber>
    </recommendedName>
    <alternativeName>
        <fullName evidence="16">Mg(2+) transport ATPase, P-type 1</fullName>
    </alternativeName>
</protein>
<evidence type="ECO:0000259" key="19">
    <source>
        <dbReference type="SMART" id="SM00831"/>
    </source>
</evidence>
<evidence type="ECO:0000256" key="6">
    <source>
        <dbReference type="ARBA" id="ARBA00022475"/>
    </source>
</evidence>
<dbReference type="Gene3D" id="3.40.1110.10">
    <property type="entry name" value="Calcium-transporting ATPase, cytoplasmic domain N"/>
    <property type="match status" value="1"/>
</dbReference>
<evidence type="ECO:0000256" key="17">
    <source>
        <dbReference type="ARBA" id="ARBA00047295"/>
    </source>
</evidence>
<dbReference type="Pfam" id="PF13246">
    <property type="entry name" value="Cation_ATPase"/>
    <property type="match status" value="1"/>
</dbReference>
<dbReference type="AlphaFoldDB" id="A0AAW8YF60"/>
<feature type="transmembrane region" description="Helical" evidence="18">
    <location>
        <begin position="98"/>
        <end position="117"/>
    </location>
</feature>
<dbReference type="Proteomes" id="UP001280897">
    <property type="component" value="Unassembled WGS sequence"/>
</dbReference>
<evidence type="ECO:0000256" key="18">
    <source>
        <dbReference type="SAM" id="Phobius"/>
    </source>
</evidence>
<dbReference type="GO" id="GO:0005524">
    <property type="term" value="F:ATP binding"/>
    <property type="evidence" value="ECO:0007669"/>
    <property type="project" value="UniProtKB-KW"/>
</dbReference>
<comment type="catalytic activity">
    <reaction evidence="17">
        <text>Mg(2+)(out) + ATP + H2O = Mg(2+)(in) + ADP + phosphate + H(+)</text>
        <dbReference type="Rhea" id="RHEA:10260"/>
        <dbReference type="ChEBI" id="CHEBI:15377"/>
        <dbReference type="ChEBI" id="CHEBI:15378"/>
        <dbReference type="ChEBI" id="CHEBI:18420"/>
        <dbReference type="ChEBI" id="CHEBI:30616"/>
        <dbReference type="ChEBI" id="CHEBI:43474"/>
        <dbReference type="ChEBI" id="CHEBI:456216"/>
        <dbReference type="EC" id="7.2.2.14"/>
    </reaction>
</comment>
<dbReference type="PRINTS" id="PR01836">
    <property type="entry name" value="MGATPASE"/>
</dbReference>
<feature type="transmembrane region" description="Helical" evidence="18">
    <location>
        <begin position="262"/>
        <end position="279"/>
    </location>
</feature>
<evidence type="ECO:0000313" key="20">
    <source>
        <dbReference type="EMBL" id="MDV2620388.1"/>
    </source>
</evidence>
<dbReference type="EMBL" id="JAWJAV010000001">
    <property type="protein sequence ID" value="MDV2620388.1"/>
    <property type="molecule type" value="Genomic_DNA"/>
</dbReference>
<evidence type="ECO:0000256" key="4">
    <source>
        <dbReference type="ARBA" id="ARBA00012786"/>
    </source>
</evidence>
<dbReference type="GO" id="GO:0016887">
    <property type="term" value="F:ATP hydrolysis activity"/>
    <property type="evidence" value="ECO:0007669"/>
    <property type="project" value="InterPro"/>
</dbReference>
<evidence type="ECO:0000256" key="2">
    <source>
        <dbReference type="ARBA" id="ARBA00004429"/>
    </source>
</evidence>
<evidence type="ECO:0000256" key="11">
    <source>
        <dbReference type="ARBA" id="ARBA00022840"/>
    </source>
</evidence>
<evidence type="ECO:0000256" key="7">
    <source>
        <dbReference type="ARBA" id="ARBA00022519"/>
    </source>
</evidence>
<evidence type="ECO:0000256" key="1">
    <source>
        <dbReference type="ARBA" id="ARBA00003954"/>
    </source>
</evidence>
<evidence type="ECO:0000256" key="8">
    <source>
        <dbReference type="ARBA" id="ARBA00022553"/>
    </source>
</evidence>
<dbReference type="InterPro" id="IPR008250">
    <property type="entry name" value="ATPase_P-typ_transduc_dom_A_sf"/>
</dbReference>
<dbReference type="PANTHER" id="PTHR42861">
    <property type="entry name" value="CALCIUM-TRANSPORTING ATPASE"/>
    <property type="match status" value="1"/>
</dbReference>
<evidence type="ECO:0000256" key="5">
    <source>
        <dbReference type="ARBA" id="ARBA00013555"/>
    </source>
</evidence>
<feature type="domain" description="Cation-transporting P-type ATPase N-terminal" evidence="19">
    <location>
        <begin position="15"/>
        <end position="88"/>
    </location>
</feature>
<keyword evidence="11" id="KW-0067">ATP-binding</keyword>
<dbReference type="Gene3D" id="3.40.50.1000">
    <property type="entry name" value="HAD superfamily/HAD-like"/>
    <property type="match status" value="1"/>
</dbReference>
<dbReference type="InterPro" id="IPR001757">
    <property type="entry name" value="P_typ_ATPase"/>
</dbReference>
<dbReference type="InterPro" id="IPR023299">
    <property type="entry name" value="ATPase_P-typ_cyto_dom_N"/>
</dbReference>
<gene>
    <name evidence="20" type="primary">mgtA</name>
    <name evidence="20" type="ORF">R0G89_01375</name>
</gene>
<dbReference type="SFLD" id="SFLDS00003">
    <property type="entry name" value="Haloacid_Dehalogenase"/>
    <property type="match status" value="1"/>
</dbReference>
<evidence type="ECO:0000256" key="15">
    <source>
        <dbReference type="ARBA" id="ARBA00023136"/>
    </source>
</evidence>
<comment type="function">
    <text evidence="1">Mediates magnesium influx to the cytosol.</text>
</comment>
<dbReference type="InterPro" id="IPR006068">
    <property type="entry name" value="ATPase_P-typ_cation-transptr_C"/>
</dbReference>
<evidence type="ECO:0000256" key="12">
    <source>
        <dbReference type="ARBA" id="ARBA00022842"/>
    </source>
</evidence>
<proteinExistence type="inferred from homology"/>
<dbReference type="Gene3D" id="1.20.1110.10">
    <property type="entry name" value="Calcium-transporting ATPase, transmembrane domain"/>
    <property type="match status" value="1"/>
</dbReference>
<organism evidence="20 21">
    <name type="scientific">Pediococcus acidilactici</name>
    <dbReference type="NCBI Taxonomy" id="1254"/>
    <lineage>
        <taxon>Bacteria</taxon>
        <taxon>Bacillati</taxon>
        <taxon>Bacillota</taxon>
        <taxon>Bacilli</taxon>
        <taxon>Lactobacillales</taxon>
        <taxon>Lactobacillaceae</taxon>
        <taxon>Pediococcus</taxon>
        <taxon>Pediococcus acidilactici group</taxon>
    </lineage>
</organism>
<dbReference type="PROSITE" id="PS00154">
    <property type="entry name" value="ATPASE_E1_E2"/>
    <property type="match status" value="1"/>
</dbReference>
<dbReference type="GO" id="GO:0005886">
    <property type="term" value="C:plasma membrane"/>
    <property type="evidence" value="ECO:0007669"/>
    <property type="project" value="UniProtKB-SubCell"/>
</dbReference>
<comment type="subcellular location">
    <subcellularLocation>
        <location evidence="2">Cell inner membrane</location>
        <topology evidence="2">Multi-pass membrane protein</topology>
    </subcellularLocation>
</comment>
<dbReference type="Pfam" id="PF00689">
    <property type="entry name" value="Cation_ATPase_C"/>
    <property type="match status" value="1"/>
</dbReference>
<evidence type="ECO:0000256" key="9">
    <source>
        <dbReference type="ARBA" id="ARBA00022692"/>
    </source>
</evidence>
<dbReference type="SFLD" id="SFLDF00027">
    <property type="entry name" value="p-type_atpase"/>
    <property type="match status" value="1"/>
</dbReference>
<keyword evidence="9 18" id="KW-0812">Transmembrane</keyword>
<dbReference type="NCBIfam" id="TIGR01524">
    <property type="entry name" value="ATPase-IIIB_Mg"/>
    <property type="match status" value="1"/>
</dbReference>
<dbReference type="NCBIfam" id="NF011702">
    <property type="entry name" value="PRK15122.1"/>
    <property type="match status" value="1"/>
</dbReference>
<dbReference type="InterPro" id="IPR006415">
    <property type="entry name" value="P-type_ATPase_IIIB"/>
</dbReference>
<dbReference type="SUPFAM" id="SSF81665">
    <property type="entry name" value="Calcium ATPase, transmembrane domain M"/>
    <property type="match status" value="1"/>
</dbReference>
<keyword evidence="12" id="KW-0460">Magnesium</keyword>
<dbReference type="SFLD" id="SFLDG00002">
    <property type="entry name" value="C1.7:_P-type_atpase_like"/>
    <property type="match status" value="1"/>
</dbReference>
<feature type="transmembrane region" description="Helical" evidence="18">
    <location>
        <begin position="679"/>
        <end position="696"/>
    </location>
</feature>
<evidence type="ECO:0000256" key="13">
    <source>
        <dbReference type="ARBA" id="ARBA00022967"/>
    </source>
</evidence>
<dbReference type="SMART" id="SM00831">
    <property type="entry name" value="Cation_ATPase_N"/>
    <property type="match status" value="1"/>
</dbReference>
<dbReference type="SUPFAM" id="SSF56784">
    <property type="entry name" value="HAD-like"/>
    <property type="match status" value="1"/>
</dbReference>
<evidence type="ECO:0000256" key="16">
    <source>
        <dbReference type="ARBA" id="ARBA00029806"/>
    </source>
</evidence>
<accession>A0AAW8YF60</accession>
<dbReference type="CDD" id="cd02077">
    <property type="entry name" value="P-type_ATPase_Mg"/>
    <property type="match status" value="1"/>
</dbReference>
<keyword evidence="14 18" id="KW-1133">Transmembrane helix</keyword>
<feature type="transmembrane region" description="Helical" evidence="18">
    <location>
        <begin position="65"/>
        <end position="86"/>
    </location>
</feature>
<dbReference type="Gene3D" id="2.70.150.10">
    <property type="entry name" value="Calcium-transporting ATPase, cytoplasmic transduction domain A"/>
    <property type="match status" value="1"/>
</dbReference>
<dbReference type="SUPFAM" id="SSF81653">
    <property type="entry name" value="Calcium ATPase, transduction domain A"/>
    <property type="match status" value="1"/>
</dbReference>
<comment type="caution">
    <text evidence="20">The sequence shown here is derived from an EMBL/GenBank/DDBJ whole genome shotgun (WGS) entry which is preliminary data.</text>
</comment>
<evidence type="ECO:0000313" key="21">
    <source>
        <dbReference type="Proteomes" id="UP001280897"/>
    </source>
</evidence>
<dbReference type="Pfam" id="PF08282">
    <property type="entry name" value="Hydrolase_3"/>
    <property type="match status" value="1"/>
</dbReference>
<dbReference type="Pfam" id="PF00690">
    <property type="entry name" value="Cation_ATPase_N"/>
    <property type="match status" value="1"/>
</dbReference>
<keyword evidence="7" id="KW-0997">Cell inner membrane</keyword>
<dbReference type="NCBIfam" id="TIGR01494">
    <property type="entry name" value="ATPase_P-type"/>
    <property type="match status" value="2"/>
</dbReference>
<dbReference type="Pfam" id="PF00122">
    <property type="entry name" value="E1-E2_ATPase"/>
    <property type="match status" value="1"/>
</dbReference>
<evidence type="ECO:0000256" key="3">
    <source>
        <dbReference type="ARBA" id="ARBA00008746"/>
    </source>
</evidence>
<dbReference type="InterPro" id="IPR036412">
    <property type="entry name" value="HAD-like_sf"/>
</dbReference>
<evidence type="ECO:0000256" key="14">
    <source>
        <dbReference type="ARBA" id="ARBA00022989"/>
    </source>
</evidence>
<dbReference type="RefSeq" id="WP_008840947.1">
    <property type="nucleotide sequence ID" value="NZ_CP066046.1"/>
</dbReference>
<dbReference type="InterPro" id="IPR023214">
    <property type="entry name" value="HAD_sf"/>
</dbReference>